<protein>
    <submittedName>
        <fullName evidence="3">Saposin B-type domain-containing protein</fullName>
    </submittedName>
</protein>
<evidence type="ECO:0000313" key="2">
    <source>
        <dbReference type="Proteomes" id="UP000492821"/>
    </source>
</evidence>
<reference evidence="2" key="1">
    <citation type="journal article" date="2013" name="Genetics">
        <title>The draft genome and transcriptome of Panagrellus redivivus are shaped by the harsh demands of a free-living lifestyle.</title>
        <authorList>
            <person name="Srinivasan J."/>
            <person name="Dillman A.R."/>
            <person name="Macchietto M.G."/>
            <person name="Heikkinen L."/>
            <person name="Lakso M."/>
            <person name="Fracchia K.M."/>
            <person name="Antoshechkin I."/>
            <person name="Mortazavi A."/>
            <person name="Wong G."/>
            <person name="Sternberg P.W."/>
        </authorList>
    </citation>
    <scope>NUCLEOTIDE SEQUENCE [LARGE SCALE GENOMIC DNA]</scope>
    <source>
        <strain evidence="2">MT8872</strain>
    </source>
</reference>
<dbReference type="SUPFAM" id="SSF47862">
    <property type="entry name" value="Saposin"/>
    <property type="match status" value="1"/>
</dbReference>
<organism evidence="2 3">
    <name type="scientific">Panagrellus redivivus</name>
    <name type="common">Microworm</name>
    <dbReference type="NCBI Taxonomy" id="6233"/>
    <lineage>
        <taxon>Eukaryota</taxon>
        <taxon>Metazoa</taxon>
        <taxon>Ecdysozoa</taxon>
        <taxon>Nematoda</taxon>
        <taxon>Chromadorea</taxon>
        <taxon>Rhabditida</taxon>
        <taxon>Tylenchina</taxon>
        <taxon>Panagrolaimomorpha</taxon>
        <taxon>Panagrolaimoidea</taxon>
        <taxon>Panagrolaimidae</taxon>
        <taxon>Panagrellus</taxon>
    </lineage>
</organism>
<accession>A0A7E4UXJ7</accession>
<keyword evidence="1" id="KW-0732">Signal</keyword>
<evidence type="ECO:0000256" key="1">
    <source>
        <dbReference type="SAM" id="SignalP"/>
    </source>
</evidence>
<name>A0A7E4UXJ7_PANRE</name>
<dbReference type="InterPro" id="IPR011001">
    <property type="entry name" value="Saposin-like"/>
</dbReference>
<proteinExistence type="predicted"/>
<feature type="chain" id="PRO_5029021205" evidence="1">
    <location>
        <begin position="19"/>
        <end position="112"/>
    </location>
</feature>
<evidence type="ECO:0000313" key="3">
    <source>
        <dbReference type="WBParaSite" id="Pan_g14038.t1"/>
    </source>
</evidence>
<dbReference type="AlphaFoldDB" id="A0A7E4UXJ7"/>
<reference evidence="3" key="2">
    <citation type="submission" date="2020-10" db="UniProtKB">
        <authorList>
            <consortium name="WormBaseParasite"/>
        </authorList>
    </citation>
    <scope>IDENTIFICATION</scope>
</reference>
<dbReference type="Proteomes" id="UP000492821">
    <property type="component" value="Unassembled WGS sequence"/>
</dbReference>
<keyword evidence="2" id="KW-1185">Reference proteome</keyword>
<feature type="signal peptide" evidence="1">
    <location>
        <begin position="1"/>
        <end position="18"/>
    </location>
</feature>
<dbReference type="WBParaSite" id="Pan_g14038.t1">
    <property type="protein sequence ID" value="Pan_g14038.t1"/>
    <property type="gene ID" value="Pan_g14038"/>
</dbReference>
<sequence length="112" mass="12065">MNTAVVFVFAALAVAVLATSVPCWDCQDAVFKIRTDLGNNGRDASVKAVAAALKKDCEHRFSLYLEKCYNGSVIEASAVKVLLDKGASEYEICIGTSRCYGFFGNENANLSK</sequence>